<dbReference type="Proteomes" id="UP000332933">
    <property type="component" value="Unassembled WGS sequence"/>
</dbReference>
<evidence type="ECO:0000313" key="3">
    <source>
        <dbReference type="Proteomes" id="UP000332933"/>
    </source>
</evidence>
<evidence type="ECO:0000313" key="2">
    <source>
        <dbReference type="EMBL" id="VFT92827.1"/>
    </source>
</evidence>
<evidence type="ECO:0000313" key="1">
    <source>
        <dbReference type="EMBL" id="KAF0692932.1"/>
    </source>
</evidence>
<dbReference type="EMBL" id="VJMH01005787">
    <property type="protein sequence ID" value="KAF0692932.1"/>
    <property type="molecule type" value="Genomic_DNA"/>
</dbReference>
<gene>
    <name evidence="2" type="primary">Aste57867_16043</name>
    <name evidence="1" type="ORF">As57867_015987</name>
    <name evidence="2" type="ORF">ASTE57867_16043</name>
</gene>
<accession>A0A485L7R0</accession>
<sequence>MLYREAAALVEDAAAYESRGEYERAAETFILAASGLESATDSEPDPKIQQLLRIKAREVESWGVNLYAWLEQGQPGTVPVRRAGSVLVVAETH</sequence>
<protein>
    <submittedName>
        <fullName evidence="2">Aste57867_16043 protein</fullName>
    </submittedName>
</protein>
<proteinExistence type="predicted"/>
<reference evidence="2 3" key="1">
    <citation type="submission" date="2019-03" db="EMBL/GenBank/DDBJ databases">
        <authorList>
            <person name="Gaulin E."/>
            <person name="Dumas B."/>
        </authorList>
    </citation>
    <scope>NUCLEOTIDE SEQUENCE [LARGE SCALE GENOMIC DNA]</scope>
    <source>
        <strain evidence="2">CBS 568.67</strain>
    </source>
</reference>
<dbReference type="AlphaFoldDB" id="A0A485L7R0"/>
<dbReference type="InterPro" id="IPR036181">
    <property type="entry name" value="MIT_dom_sf"/>
</dbReference>
<dbReference type="EMBL" id="CAADRA010005808">
    <property type="protein sequence ID" value="VFT92827.1"/>
    <property type="molecule type" value="Genomic_DNA"/>
</dbReference>
<reference evidence="1" key="2">
    <citation type="submission" date="2019-06" db="EMBL/GenBank/DDBJ databases">
        <title>Genomics analysis of Aphanomyces spp. identifies a new class of oomycete effector associated with host adaptation.</title>
        <authorList>
            <person name="Gaulin E."/>
        </authorList>
    </citation>
    <scope>NUCLEOTIDE SEQUENCE</scope>
    <source>
        <strain evidence="1">CBS 578.67</strain>
    </source>
</reference>
<dbReference type="OrthoDB" id="10434611at2759"/>
<dbReference type="SUPFAM" id="SSF116846">
    <property type="entry name" value="MIT domain"/>
    <property type="match status" value="1"/>
</dbReference>
<name>A0A485L7R0_9STRA</name>
<organism evidence="2 3">
    <name type="scientific">Aphanomyces stellatus</name>
    <dbReference type="NCBI Taxonomy" id="120398"/>
    <lineage>
        <taxon>Eukaryota</taxon>
        <taxon>Sar</taxon>
        <taxon>Stramenopiles</taxon>
        <taxon>Oomycota</taxon>
        <taxon>Saprolegniomycetes</taxon>
        <taxon>Saprolegniales</taxon>
        <taxon>Verrucalvaceae</taxon>
        <taxon>Aphanomyces</taxon>
    </lineage>
</organism>
<keyword evidence="3" id="KW-1185">Reference proteome</keyword>
<dbReference type="Gene3D" id="1.20.58.80">
    <property type="entry name" value="Phosphotransferase system, lactose/cellobiose-type IIA subunit"/>
    <property type="match status" value="1"/>
</dbReference>